<dbReference type="GO" id="GO:0008168">
    <property type="term" value="F:methyltransferase activity"/>
    <property type="evidence" value="ECO:0007669"/>
    <property type="project" value="UniProtKB-KW"/>
</dbReference>
<dbReference type="Pfam" id="PF05050">
    <property type="entry name" value="Methyltransf_21"/>
    <property type="match status" value="1"/>
</dbReference>
<name>A0ABT3G501_9BACT</name>
<dbReference type="NCBIfam" id="TIGR01444">
    <property type="entry name" value="fkbM_fam"/>
    <property type="match status" value="1"/>
</dbReference>
<accession>A0ABT3G501</accession>
<reference evidence="2" key="1">
    <citation type="submission" date="2022-10" db="EMBL/GenBank/DDBJ databases">
        <title>Luteolibacter sp. GHJ8, whole genome shotgun sequencing project.</title>
        <authorList>
            <person name="Zhao G."/>
            <person name="Shen L."/>
        </authorList>
    </citation>
    <scope>NUCLEOTIDE SEQUENCE</scope>
    <source>
        <strain evidence="2">GHJ8</strain>
    </source>
</reference>
<keyword evidence="2" id="KW-0808">Transferase</keyword>
<dbReference type="GO" id="GO:0032259">
    <property type="term" value="P:methylation"/>
    <property type="evidence" value="ECO:0007669"/>
    <property type="project" value="UniProtKB-KW"/>
</dbReference>
<dbReference type="Gene3D" id="3.40.50.150">
    <property type="entry name" value="Vaccinia Virus protein VP39"/>
    <property type="match status" value="1"/>
</dbReference>
<dbReference type="Proteomes" id="UP001165653">
    <property type="component" value="Unassembled WGS sequence"/>
</dbReference>
<evidence type="ECO:0000259" key="1">
    <source>
        <dbReference type="Pfam" id="PF05050"/>
    </source>
</evidence>
<keyword evidence="2" id="KW-0489">Methyltransferase</keyword>
<sequence>MPRPVMLALRRPMKVSPYKRLEKAFKRAYLKPLTLIRYGTLKPERAKLHGSDHWIYIDAADPCALKKVVEEPLRGKVSDNLIFWRDFNRHLKPDLIVDVGLNYGECLFGTDYDDKTLLYGFEANPRLISHLEKSQAEHPAGLRMTITNCLVSDSPAEDIPFYVNPDWSGSSSAVREMNTRPQTLEFKLSAKTIDSVVPLSEARGKTLLFKMDIEGYESKALKGFIETLASVGRSVGFIEFDAQYIRWAGESPEEYLAWLQRRFDTYRVGNIGAKKLRKVESYDQIPKLHGDPNRLHTDLVLVGKQTPDGWLAPEWSIAQ</sequence>
<dbReference type="InterPro" id="IPR006342">
    <property type="entry name" value="FkbM_mtfrase"/>
</dbReference>
<evidence type="ECO:0000313" key="3">
    <source>
        <dbReference type="Proteomes" id="UP001165653"/>
    </source>
</evidence>
<dbReference type="EMBL" id="JAPDDR010000005">
    <property type="protein sequence ID" value="MCW1914315.1"/>
    <property type="molecule type" value="Genomic_DNA"/>
</dbReference>
<keyword evidence="3" id="KW-1185">Reference proteome</keyword>
<gene>
    <name evidence="2" type="ORF">OJ996_12060</name>
</gene>
<feature type="domain" description="Methyltransferase FkbM" evidence="1">
    <location>
        <begin position="98"/>
        <end position="261"/>
    </location>
</feature>
<comment type="caution">
    <text evidence="2">The sequence shown here is derived from an EMBL/GenBank/DDBJ whole genome shotgun (WGS) entry which is preliminary data.</text>
</comment>
<protein>
    <submittedName>
        <fullName evidence="2">FkbM family methyltransferase</fullName>
    </submittedName>
</protein>
<dbReference type="SUPFAM" id="SSF53335">
    <property type="entry name" value="S-adenosyl-L-methionine-dependent methyltransferases"/>
    <property type="match status" value="1"/>
</dbReference>
<dbReference type="InterPro" id="IPR029063">
    <property type="entry name" value="SAM-dependent_MTases_sf"/>
</dbReference>
<organism evidence="2 3">
    <name type="scientific">Luteolibacter rhizosphaerae</name>
    <dbReference type="NCBI Taxonomy" id="2989719"/>
    <lineage>
        <taxon>Bacteria</taxon>
        <taxon>Pseudomonadati</taxon>
        <taxon>Verrucomicrobiota</taxon>
        <taxon>Verrucomicrobiia</taxon>
        <taxon>Verrucomicrobiales</taxon>
        <taxon>Verrucomicrobiaceae</taxon>
        <taxon>Luteolibacter</taxon>
    </lineage>
</organism>
<proteinExistence type="predicted"/>
<evidence type="ECO:0000313" key="2">
    <source>
        <dbReference type="EMBL" id="MCW1914315.1"/>
    </source>
</evidence>